<sequence length="87" mass="10184">MEECSNGDNRDERIDDYHSDLDGDEHEDGFENLFDPEETGVENHFNEEDDDEARSVEYWSTKLFSSGMSNDEVKSVIESWRCKVLKE</sequence>
<dbReference type="AlphaFoldDB" id="A0A3P5YWB1"/>
<dbReference type="EMBL" id="LR031569">
    <property type="protein sequence ID" value="VDC67934.1"/>
    <property type="molecule type" value="Genomic_DNA"/>
</dbReference>
<proteinExistence type="predicted"/>
<organism evidence="3">
    <name type="scientific">Brassica campestris</name>
    <name type="common">Field mustard</name>
    <dbReference type="NCBI Taxonomy" id="3711"/>
    <lineage>
        <taxon>Eukaryota</taxon>
        <taxon>Viridiplantae</taxon>
        <taxon>Streptophyta</taxon>
        <taxon>Embryophyta</taxon>
        <taxon>Tracheophyta</taxon>
        <taxon>Spermatophyta</taxon>
        <taxon>Magnoliopsida</taxon>
        <taxon>eudicotyledons</taxon>
        <taxon>Gunneridae</taxon>
        <taxon>Pentapetalae</taxon>
        <taxon>rosids</taxon>
        <taxon>malvids</taxon>
        <taxon>Brassicales</taxon>
        <taxon>Brassicaceae</taxon>
        <taxon>Brassiceae</taxon>
        <taxon>Brassica</taxon>
    </lineage>
</organism>
<accession>A0A3P5YWB1</accession>
<evidence type="ECO:0000313" key="2">
    <source>
        <dbReference type="EMBL" id="CAG7872052.1"/>
    </source>
</evidence>
<reference evidence="3" key="1">
    <citation type="submission" date="2018-11" db="EMBL/GenBank/DDBJ databases">
        <authorList>
            <consortium name="Genoscope - CEA"/>
            <person name="William W."/>
        </authorList>
    </citation>
    <scope>NUCLEOTIDE SEQUENCE</scope>
</reference>
<dbReference type="Proteomes" id="UP000694005">
    <property type="component" value="Chromosome A06"/>
</dbReference>
<protein>
    <submittedName>
        <fullName evidence="2">Uncharacterized protein</fullName>
    </submittedName>
</protein>
<feature type="region of interest" description="Disordered" evidence="1">
    <location>
        <begin position="1"/>
        <end position="30"/>
    </location>
</feature>
<evidence type="ECO:0000313" key="3">
    <source>
        <dbReference type="EMBL" id="VDC67934.1"/>
    </source>
</evidence>
<feature type="compositionally biased region" description="Basic and acidic residues" evidence="1">
    <location>
        <begin position="8"/>
        <end position="21"/>
    </location>
</feature>
<gene>
    <name evidence="3" type="ORF">BRAA06T26474Z</name>
    <name evidence="2" type="ORF">BRAPAZ1V2_A06P42920.2</name>
</gene>
<evidence type="ECO:0000256" key="1">
    <source>
        <dbReference type="SAM" id="MobiDB-lite"/>
    </source>
</evidence>
<dbReference type="EMBL" id="LS974622">
    <property type="protein sequence ID" value="CAG7872052.1"/>
    <property type="molecule type" value="Genomic_DNA"/>
</dbReference>
<dbReference type="Gramene" id="A06p42920.2_BraZ1">
    <property type="protein sequence ID" value="A06p42920.2_BraZ1.CDS"/>
    <property type="gene ID" value="A06g42920.2_BraZ1"/>
</dbReference>
<name>A0A3P5YWB1_BRACM</name>